<sequence>MSQVFLVSLVLLLTICAATSLPADHPQPGYDNDLVLDYRENKRGFRGLPPSARKGRRGYLDDPYGYASDKEPADYEPVSV</sequence>
<protein>
    <submittedName>
        <fullName evidence="3">Uncharacterized protein</fullName>
    </submittedName>
</protein>
<dbReference type="AlphaFoldDB" id="A0A3M6UTF3"/>
<name>A0A3M6UTF3_POCDA</name>
<feature type="chain" id="PRO_5018139612" evidence="2">
    <location>
        <begin position="19"/>
        <end position="80"/>
    </location>
</feature>
<comment type="caution">
    <text evidence="3">The sequence shown here is derived from an EMBL/GenBank/DDBJ whole genome shotgun (WGS) entry which is preliminary data.</text>
</comment>
<keyword evidence="2" id="KW-0732">Signal</keyword>
<reference evidence="3 4" key="1">
    <citation type="journal article" date="2018" name="Sci. Rep.">
        <title>Comparative analysis of the Pocillopora damicornis genome highlights role of immune system in coral evolution.</title>
        <authorList>
            <person name="Cunning R."/>
            <person name="Bay R.A."/>
            <person name="Gillette P."/>
            <person name="Baker A.C."/>
            <person name="Traylor-Knowles N."/>
        </authorList>
    </citation>
    <scope>NUCLEOTIDE SEQUENCE [LARGE SCALE GENOMIC DNA]</scope>
    <source>
        <strain evidence="3">RSMAS</strain>
        <tissue evidence="3">Whole animal</tissue>
    </source>
</reference>
<dbReference type="EMBL" id="RCHS01000763">
    <property type="protein sequence ID" value="RMX56951.1"/>
    <property type="molecule type" value="Genomic_DNA"/>
</dbReference>
<organism evidence="3 4">
    <name type="scientific">Pocillopora damicornis</name>
    <name type="common">Cauliflower coral</name>
    <name type="synonym">Millepora damicornis</name>
    <dbReference type="NCBI Taxonomy" id="46731"/>
    <lineage>
        <taxon>Eukaryota</taxon>
        <taxon>Metazoa</taxon>
        <taxon>Cnidaria</taxon>
        <taxon>Anthozoa</taxon>
        <taxon>Hexacorallia</taxon>
        <taxon>Scleractinia</taxon>
        <taxon>Astrocoeniina</taxon>
        <taxon>Pocilloporidae</taxon>
        <taxon>Pocillopora</taxon>
    </lineage>
</organism>
<accession>A0A3M6UTF3</accession>
<evidence type="ECO:0000313" key="3">
    <source>
        <dbReference type="EMBL" id="RMX56951.1"/>
    </source>
</evidence>
<evidence type="ECO:0000256" key="1">
    <source>
        <dbReference type="SAM" id="MobiDB-lite"/>
    </source>
</evidence>
<evidence type="ECO:0000313" key="4">
    <source>
        <dbReference type="Proteomes" id="UP000275408"/>
    </source>
</evidence>
<feature type="region of interest" description="Disordered" evidence="1">
    <location>
        <begin position="46"/>
        <end position="80"/>
    </location>
</feature>
<feature type="signal peptide" evidence="2">
    <location>
        <begin position="1"/>
        <end position="18"/>
    </location>
</feature>
<dbReference type="Proteomes" id="UP000275408">
    <property type="component" value="Unassembled WGS sequence"/>
</dbReference>
<evidence type="ECO:0000256" key="2">
    <source>
        <dbReference type="SAM" id="SignalP"/>
    </source>
</evidence>
<proteinExistence type="predicted"/>
<keyword evidence="4" id="KW-1185">Reference proteome</keyword>
<gene>
    <name evidence="3" type="ORF">pdam_00011082</name>
</gene>